<dbReference type="KEGG" id="bdw:94335503"/>
<name>A0AAD9PNP9_9APIC</name>
<dbReference type="EMBL" id="JALLKP010000001">
    <property type="protein sequence ID" value="KAK2198196.1"/>
    <property type="molecule type" value="Genomic_DNA"/>
</dbReference>
<evidence type="ECO:0000313" key="2">
    <source>
        <dbReference type="Proteomes" id="UP001214638"/>
    </source>
</evidence>
<evidence type="ECO:0000313" key="1">
    <source>
        <dbReference type="EMBL" id="KAK2198196.1"/>
    </source>
</evidence>
<gene>
    <name evidence="1" type="ORF">BdWA1_001205</name>
</gene>
<dbReference type="Proteomes" id="UP001214638">
    <property type="component" value="Unassembled WGS sequence"/>
</dbReference>
<keyword evidence="2" id="KW-1185">Reference proteome</keyword>
<reference evidence="1" key="1">
    <citation type="journal article" date="2023" name="Nat. Microbiol.">
        <title>Babesia duncani multi-omics identifies virulence factors and drug targets.</title>
        <authorList>
            <person name="Singh P."/>
            <person name="Lonardi S."/>
            <person name="Liang Q."/>
            <person name="Vydyam P."/>
            <person name="Khabirova E."/>
            <person name="Fang T."/>
            <person name="Gihaz S."/>
            <person name="Thekkiniath J."/>
            <person name="Munshi M."/>
            <person name="Abel S."/>
            <person name="Ciampossin L."/>
            <person name="Batugedara G."/>
            <person name="Gupta M."/>
            <person name="Lu X.M."/>
            <person name="Lenz T."/>
            <person name="Chakravarty S."/>
            <person name="Cornillot E."/>
            <person name="Hu Y."/>
            <person name="Ma W."/>
            <person name="Gonzalez L.M."/>
            <person name="Sanchez S."/>
            <person name="Estrada K."/>
            <person name="Sanchez-Flores A."/>
            <person name="Montero E."/>
            <person name="Harb O.S."/>
            <person name="Le Roch K.G."/>
            <person name="Mamoun C.B."/>
        </authorList>
    </citation>
    <scope>NUCLEOTIDE SEQUENCE</scope>
    <source>
        <strain evidence="1">WA1</strain>
    </source>
</reference>
<dbReference type="AlphaFoldDB" id="A0AAD9PNP9"/>
<dbReference type="RefSeq" id="XP_067805038.1">
    <property type="nucleotide sequence ID" value="XM_067946247.1"/>
</dbReference>
<proteinExistence type="predicted"/>
<organism evidence="1 2">
    <name type="scientific">Babesia duncani</name>
    <dbReference type="NCBI Taxonomy" id="323732"/>
    <lineage>
        <taxon>Eukaryota</taxon>
        <taxon>Sar</taxon>
        <taxon>Alveolata</taxon>
        <taxon>Apicomplexa</taxon>
        <taxon>Aconoidasida</taxon>
        <taxon>Piroplasmida</taxon>
        <taxon>Babesiidae</taxon>
        <taxon>Babesia</taxon>
    </lineage>
</organism>
<accession>A0AAD9PNP9</accession>
<protein>
    <submittedName>
        <fullName evidence="1">Uncharacterized protein</fullName>
    </submittedName>
</protein>
<dbReference type="GeneID" id="94335503"/>
<sequence>MARVVRLSCDDNQDETLDVKPTVTVQEYDIHDDVEPAGKCEASDLMHCSSYTVVCDSDVTVAKSNYEILEPSPEAKSKESSSSLGSKDQFIRTFKTLVDIADEPMQDDIQSLFTSEDEAEEEEDEGSNPITTLVNTSKTLLYSISMKDNDCNVNMTNTDSDWSIKGLVKWL</sequence>
<comment type="caution">
    <text evidence="1">The sequence shown here is derived from an EMBL/GenBank/DDBJ whole genome shotgun (WGS) entry which is preliminary data.</text>
</comment>